<comment type="caution">
    <text evidence="1">The sequence shown here is derived from an EMBL/GenBank/DDBJ whole genome shotgun (WGS) entry which is preliminary data.</text>
</comment>
<dbReference type="OrthoDB" id="3686201at2"/>
<dbReference type="AlphaFoldDB" id="A0A5C4J8X0"/>
<dbReference type="RefSeq" id="WP_138646823.1">
    <property type="nucleotide sequence ID" value="NZ_VCKW01000105.1"/>
</dbReference>
<reference evidence="1 2" key="1">
    <citation type="submission" date="2019-05" db="EMBL/GenBank/DDBJ databases">
        <title>Draft genome sequence of Actinomadura sp. 14C53.</title>
        <authorList>
            <person name="Saricaoglu S."/>
            <person name="Isik K."/>
        </authorList>
    </citation>
    <scope>NUCLEOTIDE SEQUENCE [LARGE SCALE GENOMIC DNA]</scope>
    <source>
        <strain evidence="1 2">14C53</strain>
    </source>
</reference>
<organism evidence="1 2">
    <name type="scientific">Actinomadura soli</name>
    <dbReference type="NCBI Taxonomy" id="2508997"/>
    <lineage>
        <taxon>Bacteria</taxon>
        <taxon>Bacillati</taxon>
        <taxon>Actinomycetota</taxon>
        <taxon>Actinomycetes</taxon>
        <taxon>Streptosporangiales</taxon>
        <taxon>Thermomonosporaceae</taxon>
        <taxon>Actinomadura</taxon>
    </lineage>
</organism>
<keyword evidence="2" id="KW-1185">Reference proteome</keyword>
<dbReference type="EMBL" id="VCKW01000105">
    <property type="protein sequence ID" value="TMQ96812.1"/>
    <property type="molecule type" value="Genomic_DNA"/>
</dbReference>
<proteinExistence type="predicted"/>
<evidence type="ECO:0000313" key="2">
    <source>
        <dbReference type="Proteomes" id="UP000309174"/>
    </source>
</evidence>
<sequence length="210" mass="23189">MNSHSDISTAPFWVDEDYDRQYASDGVSRYGAYVRDRLDGSFAECWDGMWDEPSTRLAEFAAAAWRTATGPVMTPGYVRLHSRVLGAQVERSNWDGSLLAVVSLVAPWPAELTGASGQRFNRCWRDWPTELRGDGYDFVHPTEKDVAESAFLQASLTLTYPVSVAVLPAAPFGPGDDVERRAREAVHALAAALNDTVRPIMDALAGRRPR</sequence>
<name>A0A5C4J8X0_9ACTN</name>
<dbReference type="Proteomes" id="UP000309174">
    <property type="component" value="Unassembled WGS sequence"/>
</dbReference>
<protein>
    <submittedName>
        <fullName evidence="1">Uncharacterized protein</fullName>
    </submittedName>
</protein>
<accession>A0A5C4J8X0</accession>
<evidence type="ECO:0000313" key="1">
    <source>
        <dbReference type="EMBL" id="TMQ96812.1"/>
    </source>
</evidence>
<gene>
    <name evidence="1" type="ORF">ETD83_20875</name>
</gene>